<dbReference type="Gene3D" id="1.20.120.160">
    <property type="entry name" value="HPT domain"/>
    <property type="match status" value="1"/>
</dbReference>
<evidence type="ECO:0000256" key="1">
    <source>
        <dbReference type="ARBA" id="ARBA00023012"/>
    </source>
</evidence>
<dbReference type="GO" id="GO:0004672">
    <property type="term" value="F:protein kinase activity"/>
    <property type="evidence" value="ECO:0007669"/>
    <property type="project" value="UniProtKB-ARBA"/>
</dbReference>
<dbReference type="OrthoDB" id="8757919at2"/>
<dbReference type="AlphaFoldDB" id="A0A6I3XAL3"/>
<sequence>MTDGAATEPAVLDVDGGIARLMGNSGIYFKALKRFSAQFQAPRTVAAQLAAGDEAGAYLAIHTLKGAAGLLGAGEVAAIASEVETALSRGDPVQALLDDLEGALQRVQARIDAAMPVPVPENTGVSSTAAAAMPAAIRNIPELLDQVCTLLDEGNATAIDMLEKYATVLEKALGAAAWQAIMAAARDYDFEPALTALQRARLTTSR</sequence>
<feature type="modified residue" description="Phosphohistidine" evidence="2">
    <location>
        <position position="62"/>
    </location>
</feature>
<accession>A0A6I3XAL3</accession>
<keyword evidence="1" id="KW-0902">Two-component regulatory system</keyword>
<dbReference type="InterPro" id="IPR008207">
    <property type="entry name" value="Sig_transdc_His_kin_Hpt_dom"/>
</dbReference>
<dbReference type="Pfam" id="PF01627">
    <property type="entry name" value="Hpt"/>
    <property type="match status" value="1"/>
</dbReference>
<keyword evidence="2" id="KW-0597">Phosphoprotein</keyword>
<dbReference type="EMBL" id="WNWM01000002">
    <property type="protein sequence ID" value="MUI13769.1"/>
    <property type="molecule type" value="Genomic_DNA"/>
</dbReference>
<gene>
    <name evidence="4" type="ORF">GJV26_15050</name>
</gene>
<proteinExistence type="predicted"/>
<comment type="caution">
    <text evidence="4">The sequence shown here is derived from an EMBL/GenBank/DDBJ whole genome shotgun (WGS) entry which is preliminary data.</text>
</comment>
<evidence type="ECO:0000313" key="4">
    <source>
        <dbReference type="EMBL" id="MUI13769.1"/>
    </source>
</evidence>
<dbReference type="Proteomes" id="UP000431684">
    <property type="component" value="Unassembled WGS sequence"/>
</dbReference>
<dbReference type="GO" id="GO:0000160">
    <property type="term" value="P:phosphorelay signal transduction system"/>
    <property type="evidence" value="ECO:0007669"/>
    <property type="project" value="UniProtKB-KW"/>
</dbReference>
<dbReference type="PROSITE" id="PS50894">
    <property type="entry name" value="HPT"/>
    <property type="match status" value="1"/>
</dbReference>
<organism evidence="4 5">
    <name type="scientific">Pseudoduganella dura</name>
    <dbReference type="NCBI Taxonomy" id="321982"/>
    <lineage>
        <taxon>Bacteria</taxon>
        <taxon>Pseudomonadati</taxon>
        <taxon>Pseudomonadota</taxon>
        <taxon>Betaproteobacteria</taxon>
        <taxon>Burkholderiales</taxon>
        <taxon>Oxalobacteraceae</taxon>
        <taxon>Telluria group</taxon>
        <taxon>Pseudoduganella</taxon>
    </lineage>
</organism>
<evidence type="ECO:0000259" key="3">
    <source>
        <dbReference type="PROSITE" id="PS50894"/>
    </source>
</evidence>
<reference evidence="4 5" key="1">
    <citation type="submission" date="2019-11" db="EMBL/GenBank/DDBJ databases">
        <title>Draft Genome Sequences of Six Type Strains of the Genus Massilia.</title>
        <authorList>
            <person name="Miess H."/>
            <person name="Frediansyah A."/>
            <person name="Goeker M."/>
            <person name="Gross H."/>
        </authorList>
    </citation>
    <scope>NUCLEOTIDE SEQUENCE [LARGE SCALE GENOMIC DNA]</scope>
    <source>
        <strain evidence="4 5">DSM 17513</strain>
    </source>
</reference>
<dbReference type="InterPro" id="IPR036641">
    <property type="entry name" value="HPT_dom_sf"/>
</dbReference>
<protein>
    <submittedName>
        <fullName evidence="4">Phosphotransfer domain-containing protein</fullName>
    </submittedName>
</protein>
<keyword evidence="5" id="KW-1185">Reference proteome</keyword>
<feature type="domain" description="HPt" evidence="3">
    <location>
        <begin position="20"/>
        <end position="114"/>
    </location>
</feature>
<name>A0A6I3XAL3_9BURK</name>
<evidence type="ECO:0000256" key="2">
    <source>
        <dbReference type="PROSITE-ProRule" id="PRU00110"/>
    </source>
</evidence>
<dbReference type="SUPFAM" id="SSF47226">
    <property type="entry name" value="Histidine-containing phosphotransfer domain, HPT domain"/>
    <property type="match status" value="1"/>
</dbReference>
<evidence type="ECO:0000313" key="5">
    <source>
        <dbReference type="Proteomes" id="UP000431684"/>
    </source>
</evidence>